<dbReference type="AlphaFoldDB" id="A0A2P2QPZ8"/>
<proteinExistence type="predicted"/>
<organism evidence="1">
    <name type="scientific">Rhizophora mucronata</name>
    <name type="common">Asiatic mangrove</name>
    <dbReference type="NCBI Taxonomy" id="61149"/>
    <lineage>
        <taxon>Eukaryota</taxon>
        <taxon>Viridiplantae</taxon>
        <taxon>Streptophyta</taxon>
        <taxon>Embryophyta</taxon>
        <taxon>Tracheophyta</taxon>
        <taxon>Spermatophyta</taxon>
        <taxon>Magnoliopsida</taxon>
        <taxon>eudicotyledons</taxon>
        <taxon>Gunneridae</taxon>
        <taxon>Pentapetalae</taxon>
        <taxon>rosids</taxon>
        <taxon>fabids</taxon>
        <taxon>Malpighiales</taxon>
        <taxon>Rhizophoraceae</taxon>
        <taxon>Rhizophora</taxon>
    </lineage>
</organism>
<sequence>MVKFRVRCQCLFSDPHSVS</sequence>
<reference evidence="1" key="1">
    <citation type="submission" date="2018-02" db="EMBL/GenBank/DDBJ databases">
        <title>Rhizophora mucronata_Transcriptome.</title>
        <authorList>
            <person name="Meera S.P."/>
            <person name="Sreeshan A."/>
            <person name="Augustine A."/>
        </authorList>
    </citation>
    <scope>NUCLEOTIDE SEQUENCE</scope>
    <source>
        <tissue evidence="1">Leaf</tissue>
    </source>
</reference>
<evidence type="ECO:0000313" key="1">
    <source>
        <dbReference type="EMBL" id="MBX69109.1"/>
    </source>
</evidence>
<protein>
    <submittedName>
        <fullName evidence="1">Uncharacterized protein</fullName>
    </submittedName>
</protein>
<name>A0A2P2QPZ8_RHIMU</name>
<dbReference type="EMBL" id="GGEC01088625">
    <property type="protein sequence ID" value="MBX69109.1"/>
    <property type="molecule type" value="Transcribed_RNA"/>
</dbReference>
<accession>A0A2P2QPZ8</accession>